<evidence type="ECO:0000313" key="3">
    <source>
        <dbReference type="Proteomes" id="UP000280819"/>
    </source>
</evidence>
<organism evidence="2 3">
    <name type="scientific">Arachnia propionica</name>
    <dbReference type="NCBI Taxonomy" id="1750"/>
    <lineage>
        <taxon>Bacteria</taxon>
        <taxon>Bacillati</taxon>
        <taxon>Actinomycetota</taxon>
        <taxon>Actinomycetes</taxon>
        <taxon>Propionibacteriales</taxon>
        <taxon>Propionibacteriaceae</taxon>
        <taxon>Arachnia</taxon>
    </lineage>
</organism>
<feature type="transmembrane region" description="Helical" evidence="1">
    <location>
        <begin position="12"/>
        <end position="34"/>
    </location>
</feature>
<accession>A0A3P1T2A1</accession>
<comment type="caution">
    <text evidence="2">The sequence shown here is derived from an EMBL/GenBank/DDBJ whole genome shotgun (WGS) entry which is preliminary data.</text>
</comment>
<feature type="transmembrane region" description="Helical" evidence="1">
    <location>
        <begin position="195"/>
        <end position="212"/>
    </location>
</feature>
<keyword evidence="1" id="KW-0472">Membrane</keyword>
<gene>
    <name evidence="2" type="ORF">EII34_14395</name>
</gene>
<evidence type="ECO:0000313" key="2">
    <source>
        <dbReference type="EMBL" id="RRD03378.1"/>
    </source>
</evidence>
<evidence type="ECO:0000256" key="1">
    <source>
        <dbReference type="SAM" id="Phobius"/>
    </source>
</evidence>
<feature type="transmembrane region" description="Helical" evidence="1">
    <location>
        <begin position="46"/>
        <end position="64"/>
    </location>
</feature>
<proteinExistence type="predicted"/>
<name>A0A3P1T2A1_9ACTN</name>
<feature type="transmembrane region" description="Helical" evidence="1">
    <location>
        <begin position="165"/>
        <end position="183"/>
    </location>
</feature>
<feature type="transmembrane region" description="Helical" evidence="1">
    <location>
        <begin position="85"/>
        <end position="106"/>
    </location>
</feature>
<feature type="transmembrane region" description="Helical" evidence="1">
    <location>
        <begin position="134"/>
        <end position="158"/>
    </location>
</feature>
<dbReference type="EMBL" id="RQZG01000021">
    <property type="protein sequence ID" value="RRD03378.1"/>
    <property type="molecule type" value="Genomic_DNA"/>
</dbReference>
<dbReference type="AlphaFoldDB" id="A0A3P1T2A1"/>
<dbReference type="Proteomes" id="UP000280819">
    <property type="component" value="Unassembled WGS sequence"/>
</dbReference>
<protein>
    <submittedName>
        <fullName evidence="2">Uncharacterized protein</fullName>
    </submittedName>
</protein>
<reference evidence="2 3" key="1">
    <citation type="submission" date="2018-11" db="EMBL/GenBank/DDBJ databases">
        <title>Genomes From Bacteria Associated with the Canine Oral Cavity: a Test Case for Automated Genome-Based Taxonomic Assignment.</title>
        <authorList>
            <person name="Coil D.A."/>
            <person name="Jospin G."/>
            <person name="Darling A.E."/>
            <person name="Wallis C."/>
            <person name="Davis I.J."/>
            <person name="Harris S."/>
            <person name="Eisen J.A."/>
            <person name="Holcombe L.J."/>
            <person name="O'Flynn C."/>
        </authorList>
    </citation>
    <scope>NUCLEOTIDE SEQUENCE [LARGE SCALE GENOMIC DNA]</scope>
    <source>
        <strain evidence="2 3">OH887_COT-365</strain>
    </source>
</reference>
<keyword evidence="1" id="KW-1133">Transmembrane helix</keyword>
<keyword evidence="1" id="KW-0812">Transmembrane</keyword>
<sequence length="235" mass="25053">MMRRGWLGGRVPWLAALAWVAAVATCYGYWWVALNGPWAEQYGDRLAAVGELVPVLLGALALYAMTPRLDWVDAQSPRPIRLIDAVGAAVTVLAFGAAPLLARVLWEVGDFYVTFVPPEWTLADPALRAEAAPWSLFVLFGCTITVVLSATLVGIALLGPLLGAASVLLWLFLLLLVQAQGGLDLIDPTAEGTQLGWPGVALVLALLAAGLASHRWSAAGRRPAVVLIADRLSRR</sequence>